<evidence type="ECO:0000256" key="1">
    <source>
        <dbReference type="SAM" id="SignalP"/>
    </source>
</evidence>
<evidence type="ECO:0000313" key="9">
    <source>
        <dbReference type="Proteomes" id="UP000663873"/>
    </source>
</evidence>
<dbReference type="Proteomes" id="UP000663833">
    <property type="component" value="Unassembled WGS sequence"/>
</dbReference>
<evidence type="ECO:0000313" key="2">
    <source>
        <dbReference type="EMBL" id="CAF3379216.1"/>
    </source>
</evidence>
<dbReference type="EMBL" id="CAJNYD010001882">
    <property type="protein sequence ID" value="CAF3379216.1"/>
    <property type="molecule type" value="Genomic_DNA"/>
</dbReference>
<dbReference type="Proteomes" id="UP000663848">
    <property type="component" value="Unassembled WGS sequence"/>
</dbReference>
<gene>
    <name evidence="4" type="ORF">GRG538_LOCUS23515</name>
    <name evidence="5" type="ORF">HFQ381_LOCUS8355</name>
    <name evidence="2" type="ORF">LUA448_LOCUS15606</name>
    <name evidence="7" type="ORF">QYT958_LOCUS5826</name>
    <name evidence="3" type="ORF">TIS948_LOCUS30784</name>
    <name evidence="6" type="ORF">UJA718_LOCUS11066</name>
</gene>
<dbReference type="Proteomes" id="UP000663873">
    <property type="component" value="Unassembled WGS sequence"/>
</dbReference>
<name>A0A818CSC5_9BILA</name>
<dbReference type="EMBL" id="CAJNYT010003928">
    <property type="protein sequence ID" value="CAF3617895.1"/>
    <property type="molecule type" value="Genomic_DNA"/>
</dbReference>
<evidence type="ECO:0000313" key="5">
    <source>
        <dbReference type="EMBL" id="CAF4216303.1"/>
    </source>
</evidence>
<evidence type="ECO:0000313" key="4">
    <source>
        <dbReference type="EMBL" id="CAF3617895.1"/>
    </source>
</evidence>
<proteinExistence type="predicted"/>
<dbReference type="EMBL" id="CAJOBP010001333">
    <property type="protein sequence ID" value="CAF4275541.1"/>
    <property type="molecule type" value="Genomic_DNA"/>
</dbReference>
<sequence>MLFRFIIFVSLIFTANSKPISPLNITKAVKKTTAVATETTTLKATTVLITSASTTTTTTLGHYEEEVTTTTTTTSSTLPTDTIEVNKSYEFQSNFSRNNDAVFISLNSNASDSFVSINNTFTHSQYDHYPCEILFNEHSNNANQILKTTVIINFNRSLTRDMAIQLGDRMLDIVDLLTTIQSINHQNMTVETDS</sequence>
<evidence type="ECO:0000313" key="8">
    <source>
        <dbReference type="Proteomes" id="UP000663825"/>
    </source>
</evidence>
<reference evidence="3" key="1">
    <citation type="submission" date="2021-02" db="EMBL/GenBank/DDBJ databases">
        <authorList>
            <person name="Nowell W R."/>
        </authorList>
    </citation>
    <scope>NUCLEOTIDE SEQUENCE</scope>
</reference>
<dbReference type="OrthoDB" id="10051531at2759"/>
<accession>A0A818CSC5</accession>
<protein>
    <submittedName>
        <fullName evidence="3">Uncharacterized protein</fullName>
    </submittedName>
</protein>
<evidence type="ECO:0000313" key="3">
    <source>
        <dbReference type="EMBL" id="CAF3436253.1"/>
    </source>
</evidence>
<evidence type="ECO:0000313" key="7">
    <source>
        <dbReference type="EMBL" id="CAF4515807.1"/>
    </source>
</evidence>
<evidence type="ECO:0000313" key="6">
    <source>
        <dbReference type="EMBL" id="CAF4275541.1"/>
    </source>
</evidence>
<dbReference type="Proteomes" id="UP000663851">
    <property type="component" value="Unassembled WGS sequence"/>
</dbReference>
<dbReference type="EMBL" id="CAJOBO010000416">
    <property type="protein sequence ID" value="CAF4216303.1"/>
    <property type="molecule type" value="Genomic_DNA"/>
</dbReference>
<keyword evidence="9" id="KW-1185">Reference proteome</keyword>
<feature type="chain" id="PRO_5035614490" evidence="1">
    <location>
        <begin position="18"/>
        <end position="194"/>
    </location>
</feature>
<organism evidence="3 8">
    <name type="scientific">Rotaria socialis</name>
    <dbReference type="NCBI Taxonomy" id="392032"/>
    <lineage>
        <taxon>Eukaryota</taxon>
        <taxon>Metazoa</taxon>
        <taxon>Spiralia</taxon>
        <taxon>Gnathifera</taxon>
        <taxon>Rotifera</taxon>
        <taxon>Eurotatoria</taxon>
        <taxon>Bdelloidea</taxon>
        <taxon>Philodinida</taxon>
        <taxon>Philodinidae</taxon>
        <taxon>Rotaria</taxon>
    </lineage>
</organism>
<dbReference type="Proteomes" id="UP000663825">
    <property type="component" value="Unassembled WGS sequence"/>
</dbReference>
<dbReference type="EMBL" id="CAJOBR010000495">
    <property type="protein sequence ID" value="CAF4515807.1"/>
    <property type="molecule type" value="Genomic_DNA"/>
</dbReference>
<feature type="signal peptide" evidence="1">
    <location>
        <begin position="1"/>
        <end position="17"/>
    </location>
</feature>
<comment type="caution">
    <text evidence="3">The sequence shown here is derived from an EMBL/GenBank/DDBJ whole genome shotgun (WGS) entry which is preliminary data.</text>
</comment>
<dbReference type="AlphaFoldDB" id="A0A818CSC5"/>
<dbReference type="Proteomes" id="UP000663872">
    <property type="component" value="Unassembled WGS sequence"/>
</dbReference>
<dbReference type="EMBL" id="CAJNXB010005664">
    <property type="protein sequence ID" value="CAF3436253.1"/>
    <property type="molecule type" value="Genomic_DNA"/>
</dbReference>
<keyword evidence="1" id="KW-0732">Signal</keyword>